<dbReference type="Gene3D" id="2.60.120.1440">
    <property type="match status" value="1"/>
</dbReference>
<evidence type="ECO:0000313" key="5">
    <source>
        <dbReference type="Proteomes" id="UP000307244"/>
    </source>
</evidence>
<proteinExistence type="predicted"/>
<keyword evidence="1" id="KW-0472">Membrane</keyword>
<dbReference type="EMBL" id="SWBQ01000001">
    <property type="protein sequence ID" value="TKC09646.1"/>
    <property type="molecule type" value="Genomic_DNA"/>
</dbReference>
<dbReference type="InterPro" id="IPR032508">
    <property type="entry name" value="FecR_C"/>
</dbReference>
<feature type="transmembrane region" description="Helical" evidence="1">
    <location>
        <begin position="71"/>
        <end position="93"/>
    </location>
</feature>
<reference evidence="4 5" key="1">
    <citation type="submission" date="2019-04" db="EMBL/GenBank/DDBJ databases">
        <title>Pedobacter sp. RP-3-15 sp. nov., isolated from Arctic soil.</title>
        <authorList>
            <person name="Dahal R.H."/>
            <person name="Kim D.-U."/>
        </authorList>
    </citation>
    <scope>NUCLEOTIDE SEQUENCE [LARGE SCALE GENOMIC DNA]</scope>
    <source>
        <strain evidence="4 5">RP-3-15</strain>
    </source>
</reference>
<keyword evidence="5" id="KW-1185">Reference proteome</keyword>
<feature type="domain" description="FecR protein" evidence="2">
    <location>
        <begin position="168"/>
        <end position="268"/>
    </location>
</feature>
<dbReference type="AlphaFoldDB" id="A0A4U1CQL8"/>
<organism evidence="4 5">
    <name type="scientific">Pedobacter frigoris</name>
    <dbReference type="NCBI Taxonomy" id="2571272"/>
    <lineage>
        <taxon>Bacteria</taxon>
        <taxon>Pseudomonadati</taxon>
        <taxon>Bacteroidota</taxon>
        <taxon>Sphingobacteriia</taxon>
        <taxon>Sphingobacteriales</taxon>
        <taxon>Sphingobacteriaceae</taxon>
        <taxon>Pedobacter</taxon>
    </lineage>
</organism>
<dbReference type="Proteomes" id="UP000307244">
    <property type="component" value="Unassembled WGS sequence"/>
</dbReference>
<protein>
    <submittedName>
        <fullName evidence="4">DUF4974 domain-containing protein</fullName>
    </submittedName>
</protein>
<dbReference type="PANTHER" id="PTHR30273:SF2">
    <property type="entry name" value="PROTEIN FECR"/>
    <property type="match status" value="1"/>
</dbReference>
<dbReference type="RefSeq" id="WP_136835054.1">
    <property type="nucleotide sequence ID" value="NZ_SWBQ01000001.1"/>
</dbReference>
<sequence>MSQTEIKHLLEKYRVGQCTEEEQALLDSWYLQQLDKPANISLDEIRNAETQIRSDVFKHIKSSQQRNSRKLWTAGIAASLLVFVGLSLGQYFFNKEQKDSTPAEIAYSNDVEPGKHQAVLRLANGKTIKLSDTKTGIVFNGASATYDDGSMLNTSSIIGRNNQIVSATTPKGGTYRIVLSDGTKVWLNAASSLKFPQSFENTSVRRVELKGEGYFEVAKVTEEGNKRKPFIVVITGKQEVEVLGTHFNISSYDDETDSKTTLLEGAVKVTAINHQKSLNNEIVLKPGNLAMLKGSKFTVSEVDTEEAVAWKNGYFIFKSEELSSIMRKISRWYDVEVVYEGGDKNKQFDGVVSRFKNISEVLRKFELTGNIHFKIEGRRIIVMP</sequence>
<evidence type="ECO:0000259" key="2">
    <source>
        <dbReference type="Pfam" id="PF04773"/>
    </source>
</evidence>
<accession>A0A4U1CQL8</accession>
<dbReference type="InterPro" id="IPR006860">
    <property type="entry name" value="FecR"/>
</dbReference>
<name>A0A4U1CQL8_9SPHI</name>
<dbReference type="GO" id="GO:0016989">
    <property type="term" value="F:sigma factor antagonist activity"/>
    <property type="evidence" value="ECO:0007669"/>
    <property type="project" value="TreeGrafter"/>
</dbReference>
<dbReference type="Pfam" id="PF04773">
    <property type="entry name" value="FecR"/>
    <property type="match status" value="1"/>
</dbReference>
<evidence type="ECO:0000259" key="3">
    <source>
        <dbReference type="Pfam" id="PF16344"/>
    </source>
</evidence>
<keyword evidence="1" id="KW-0812">Transmembrane</keyword>
<evidence type="ECO:0000256" key="1">
    <source>
        <dbReference type="SAM" id="Phobius"/>
    </source>
</evidence>
<dbReference type="Gene3D" id="3.55.50.30">
    <property type="match status" value="1"/>
</dbReference>
<evidence type="ECO:0000313" key="4">
    <source>
        <dbReference type="EMBL" id="TKC09646.1"/>
    </source>
</evidence>
<dbReference type="PANTHER" id="PTHR30273">
    <property type="entry name" value="PERIPLASMIC SIGNAL SENSOR AND SIGMA FACTOR ACTIVATOR FECR-RELATED"/>
    <property type="match status" value="1"/>
</dbReference>
<dbReference type="OrthoDB" id="1099963at2"/>
<dbReference type="PIRSF" id="PIRSF018266">
    <property type="entry name" value="FecR"/>
    <property type="match status" value="1"/>
</dbReference>
<dbReference type="InterPro" id="IPR012373">
    <property type="entry name" value="Ferrdict_sens_TM"/>
</dbReference>
<keyword evidence="1" id="KW-1133">Transmembrane helix</keyword>
<dbReference type="Pfam" id="PF16344">
    <property type="entry name" value="FecR_C"/>
    <property type="match status" value="1"/>
</dbReference>
<feature type="domain" description="Protein FecR C-terminal" evidence="3">
    <location>
        <begin position="314"/>
        <end position="382"/>
    </location>
</feature>
<comment type="caution">
    <text evidence="4">The sequence shown here is derived from an EMBL/GenBank/DDBJ whole genome shotgun (WGS) entry which is preliminary data.</text>
</comment>
<gene>
    <name evidence="4" type="ORF">FA047_06070</name>
</gene>